<dbReference type="InterPro" id="IPR051916">
    <property type="entry name" value="GPI-anchor_lipid_remodeler"/>
</dbReference>
<dbReference type="PANTHER" id="PTHR14859">
    <property type="entry name" value="CALCOFLUOR WHITE HYPERSENSITIVE PROTEIN PRECURSOR"/>
    <property type="match status" value="1"/>
</dbReference>
<dbReference type="Pfam" id="PF03372">
    <property type="entry name" value="Exo_endo_phos"/>
    <property type="match status" value="1"/>
</dbReference>
<dbReference type="Proteomes" id="UP000663891">
    <property type="component" value="Unassembled WGS sequence"/>
</dbReference>
<reference evidence="2" key="1">
    <citation type="submission" date="2021-02" db="EMBL/GenBank/DDBJ databases">
        <authorList>
            <person name="Nowell W R."/>
        </authorList>
    </citation>
    <scope>NUCLEOTIDE SEQUENCE</scope>
</reference>
<dbReference type="Gene3D" id="3.60.10.10">
    <property type="entry name" value="Endonuclease/exonuclease/phosphatase"/>
    <property type="match status" value="1"/>
</dbReference>
<dbReference type="InterPro" id="IPR036691">
    <property type="entry name" value="Endo/exonu/phosph_ase_sf"/>
</dbReference>
<proteinExistence type="predicted"/>
<organism evidence="2 3">
    <name type="scientific">Adineta steineri</name>
    <dbReference type="NCBI Taxonomy" id="433720"/>
    <lineage>
        <taxon>Eukaryota</taxon>
        <taxon>Metazoa</taxon>
        <taxon>Spiralia</taxon>
        <taxon>Gnathifera</taxon>
        <taxon>Rotifera</taxon>
        <taxon>Eurotatoria</taxon>
        <taxon>Bdelloidea</taxon>
        <taxon>Adinetida</taxon>
        <taxon>Adinetidae</taxon>
        <taxon>Adineta</taxon>
    </lineage>
</organism>
<evidence type="ECO:0000259" key="1">
    <source>
        <dbReference type="Pfam" id="PF03372"/>
    </source>
</evidence>
<evidence type="ECO:0000313" key="3">
    <source>
        <dbReference type="Proteomes" id="UP000663891"/>
    </source>
</evidence>
<gene>
    <name evidence="2" type="ORF">VCS650_LOCUS35920</name>
</gene>
<dbReference type="PANTHER" id="PTHR14859:SF0">
    <property type="entry name" value="ENDONUCLEASE_EXONUCLEASE_PHOSPHATASE FAMILY PROTEIN, EXPRESSED"/>
    <property type="match status" value="1"/>
</dbReference>
<sequence>MTTFRIATINVHSFRKPLIVSSNTLELVSILEPLNLDVIAVQEMQDNDRWKEFYQRLSLPFTAYGPLNGTFCNGIASRYPIRCYDVKKTTFLGKGGYRSMLRCCLNGIDNVTFAVTHLDYIDEDDRIKQMKEFNPYQQNIDIIMGDMNALTREDYSDDHYRDVIVDKREKSCWESPRFDLTRLITHDWNYQDAFKKLNPTLNNEQIITCRYGTRIDYIYTHPRLNDHWHLTKCSIIYTKGATDHNAVFAEFTQVSK</sequence>
<dbReference type="AlphaFoldDB" id="A0A815KAM0"/>
<protein>
    <recommendedName>
        <fullName evidence="1">Endonuclease/exonuclease/phosphatase domain-containing protein</fullName>
    </recommendedName>
</protein>
<dbReference type="SUPFAM" id="SSF56219">
    <property type="entry name" value="DNase I-like"/>
    <property type="match status" value="1"/>
</dbReference>
<name>A0A815KAM0_9BILA</name>
<dbReference type="GO" id="GO:0005783">
    <property type="term" value="C:endoplasmic reticulum"/>
    <property type="evidence" value="ECO:0007669"/>
    <property type="project" value="TreeGrafter"/>
</dbReference>
<feature type="domain" description="Endonuclease/exonuclease/phosphatase" evidence="1">
    <location>
        <begin position="7"/>
        <end position="227"/>
    </location>
</feature>
<dbReference type="OrthoDB" id="200415at2759"/>
<dbReference type="EMBL" id="CAJNON010000844">
    <property type="protein sequence ID" value="CAF1390505.1"/>
    <property type="molecule type" value="Genomic_DNA"/>
</dbReference>
<dbReference type="GO" id="GO:0003824">
    <property type="term" value="F:catalytic activity"/>
    <property type="evidence" value="ECO:0007669"/>
    <property type="project" value="InterPro"/>
</dbReference>
<dbReference type="GO" id="GO:0006506">
    <property type="term" value="P:GPI anchor biosynthetic process"/>
    <property type="evidence" value="ECO:0007669"/>
    <property type="project" value="TreeGrafter"/>
</dbReference>
<dbReference type="InterPro" id="IPR005135">
    <property type="entry name" value="Endo/exonuclease/phosphatase"/>
</dbReference>
<dbReference type="GO" id="GO:0016020">
    <property type="term" value="C:membrane"/>
    <property type="evidence" value="ECO:0007669"/>
    <property type="project" value="GOC"/>
</dbReference>
<comment type="caution">
    <text evidence="2">The sequence shown here is derived from an EMBL/GenBank/DDBJ whole genome shotgun (WGS) entry which is preliminary data.</text>
</comment>
<evidence type="ECO:0000313" key="2">
    <source>
        <dbReference type="EMBL" id="CAF1390505.1"/>
    </source>
</evidence>
<accession>A0A815KAM0</accession>